<reference evidence="2 3" key="1">
    <citation type="submission" date="2017-12" db="EMBL/GenBank/DDBJ databases">
        <title>Hemimetabolous genomes reveal molecular basis of termite eusociality.</title>
        <authorList>
            <person name="Harrison M.C."/>
            <person name="Jongepier E."/>
            <person name="Robertson H.M."/>
            <person name="Arning N."/>
            <person name="Bitard-Feildel T."/>
            <person name="Chao H."/>
            <person name="Childers C.P."/>
            <person name="Dinh H."/>
            <person name="Doddapaneni H."/>
            <person name="Dugan S."/>
            <person name="Gowin J."/>
            <person name="Greiner C."/>
            <person name="Han Y."/>
            <person name="Hu H."/>
            <person name="Hughes D.S.T."/>
            <person name="Huylmans A.-K."/>
            <person name="Kemena C."/>
            <person name="Kremer L.P.M."/>
            <person name="Lee S.L."/>
            <person name="Lopez-Ezquerra A."/>
            <person name="Mallet L."/>
            <person name="Monroy-Kuhn J.M."/>
            <person name="Moser A."/>
            <person name="Murali S.C."/>
            <person name="Muzny D.M."/>
            <person name="Otani S."/>
            <person name="Piulachs M.-D."/>
            <person name="Poelchau M."/>
            <person name="Qu J."/>
            <person name="Schaub F."/>
            <person name="Wada-Katsumata A."/>
            <person name="Worley K.C."/>
            <person name="Xie Q."/>
            <person name="Ylla G."/>
            <person name="Poulsen M."/>
            <person name="Gibbs R.A."/>
            <person name="Schal C."/>
            <person name="Richards S."/>
            <person name="Belles X."/>
            <person name="Korb J."/>
            <person name="Bornberg-Bauer E."/>
        </authorList>
    </citation>
    <scope>NUCLEOTIDE SEQUENCE [LARGE SCALE GENOMIC DNA]</scope>
    <source>
        <tissue evidence="2">Whole body</tissue>
    </source>
</reference>
<dbReference type="AlphaFoldDB" id="A0A2J7QKA9"/>
<gene>
    <name evidence="2" type="ORF">B7P43_G14710</name>
</gene>
<evidence type="ECO:0000313" key="3">
    <source>
        <dbReference type="Proteomes" id="UP000235965"/>
    </source>
</evidence>
<sequence>MMRPAEITPDYSNRITTQQNHNPPNIHWPTMNPPTYPFSPPAIPPQIQATQWQLPPNYYTTPVQQQMQRPSMNYINNEDRGQHIQKNDLIQRRRGRRNTEK</sequence>
<feature type="compositionally biased region" description="Polar residues" evidence="1">
    <location>
        <begin position="10"/>
        <end position="23"/>
    </location>
</feature>
<feature type="compositionally biased region" description="Basic and acidic residues" evidence="1">
    <location>
        <begin position="77"/>
        <end position="101"/>
    </location>
</feature>
<dbReference type="Proteomes" id="UP000235965">
    <property type="component" value="Unassembled WGS sequence"/>
</dbReference>
<feature type="compositionally biased region" description="Pro residues" evidence="1">
    <location>
        <begin position="31"/>
        <end position="44"/>
    </location>
</feature>
<organism evidence="2 3">
    <name type="scientific">Cryptotermes secundus</name>
    <dbReference type="NCBI Taxonomy" id="105785"/>
    <lineage>
        <taxon>Eukaryota</taxon>
        <taxon>Metazoa</taxon>
        <taxon>Ecdysozoa</taxon>
        <taxon>Arthropoda</taxon>
        <taxon>Hexapoda</taxon>
        <taxon>Insecta</taxon>
        <taxon>Pterygota</taxon>
        <taxon>Neoptera</taxon>
        <taxon>Polyneoptera</taxon>
        <taxon>Dictyoptera</taxon>
        <taxon>Blattodea</taxon>
        <taxon>Blattoidea</taxon>
        <taxon>Termitoidae</taxon>
        <taxon>Kalotermitidae</taxon>
        <taxon>Cryptotermitinae</taxon>
        <taxon>Cryptotermes</taxon>
    </lineage>
</organism>
<feature type="region of interest" description="Disordered" evidence="1">
    <location>
        <begin position="63"/>
        <end position="101"/>
    </location>
</feature>
<feature type="region of interest" description="Disordered" evidence="1">
    <location>
        <begin position="1"/>
        <end position="45"/>
    </location>
</feature>
<evidence type="ECO:0000313" key="2">
    <source>
        <dbReference type="EMBL" id="PNF29017.1"/>
    </source>
</evidence>
<dbReference type="InParanoid" id="A0A2J7QKA9"/>
<evidence type="ECO:0000256" key="1">
    <source>
        <dbReference type="SAM" id="MobiDB-lite"/>
    </source>
</evidence>
<protein>
    <submittedName>
        <fullName evidence="2">Uncharacterized protein</fullName>
    </submittedName>
</protein>
<accession>A0A2J7QKA9</accession>
<dbReference type="EMBL" id="NEVH01013274">
    <property type="protein sequence ID" value="PNF29017.1"/>
    <property type="molecule type" value="Genomic_DNA"/>
</dbReference>
<proteinExistence type="predicted"/>
<keyword evidence="3" id="KW-1185">Reference proteome</keyword>
<feature type="compositionally biased region" description="Polar residues" evidence="1">
    <location>
        <begin position="63"/>
        <end position="76"/>
    </location>
</feature>
<comment type="caution">
    <text evidence="2">The sequence shown here is derived from an EMBL/GenBank/DDBJ whole genome shotgun (WGS) entry which is preliminary data.</text>
</comment>
<name>A0A2J7QKA9_9NEOP</name>